<comment type="subcellular location">
    <subcellularLocation>
        <location evidence="1 7">Periplasm</location>
    </subcellularLocation>
</comment>
<evidence type="ECO:0000256" key="5">
    <source>
        <dbReference type="ARBA" id="ARBA00023157"/>
    </source>
</evidence>
<comment type="similarity">
    <text evidence="2">Belongs to the thioredoxin family. DsbA subfamily.</text>
</comment>
<protein>
    <recommendedName>
        <fullName evidence="7">Thiol:disulfide interchange protein</fullName>
    </recommendedName>
</protein>
<dbReference type="PROSITE" id="PS51352">
    <property type="entry name" value="THIOREDOXIN_2"/>
    <property type="match status" value="1"/>
</dbReference>
<evidence type="ECO:0000313" key="11">
    <source>
        <dbReference type="EMBL" id="RCU45453.1"/>
    </source>
</evidence>
<feature type="disulfide bond" description="Redox-active" evidence="8">
    <location>
        <begin position="49"/>
        <end position="52"/>
    </location>
</feature>
<keyword evidence="4 7" id="KW-0574">Periplasm</keyword>
<evidence type="ECO:0000256" key="2">
    <source>
        <dbReference type="ARBA" id="ARBA00005791"/>
    </source>
</evidence>
<evidence type="ECO:0000256" key="4">
    <source>
        <dbReference type="ARBA" id="ARBA00022764"/>
    </source>
</evidence>
<name>A0A368N623_9GAMM</name>
<dbReference type="GO" id="GO:0016491">
    <property type="term" value="F:oxidoreductase activity"/>
    <property type="evidence" value="ECO:0007669"/>
    <property type="project" value="InterPro"/>
</dbReference>
<keyword evidence="6" id="KW-0676">Redox-active center</keyword>
<evidence type="ECO:0000256" key="8">
    <source>
        <dbReference type="PIRSR" id="PIRSR001488-1"/>
    </source>
</evidence>
<dbReference type="InterPro" id="IPR023205">
    <property type="entry name" value="DsbA/DsbL"/>
</dbReference>
<evidence type="ECO:0000256" key="1">
    <source>
        <dbReference type="ARBA" id="ARBA00004418"/>
    </source>
</evidence>
<proteinExistence type="inferred from homology"/>
<dbReference type="InterPro" id="IPR050824">
    <property type="entry name" value="Thiol_disulfide_DsbA"/>
</dbReference>
<evidence type="ECO:0000256" key="9">
    <source>
        <dbReference type="SAM" id="SignalP"/>
    </source>
</evidence>
<sequence>MKKILLSLLVLLLPITACAERFQEGKHYTVVRSVASAEPEITEFFSVLCGHCYSFEPIVHELSKQLPPGVKFKRNHVDFVGRDIGPLYTRAYATMLVLKVEDTVLPAIFNEVHGKKNFLQTPAALRDFFIKNGVDAGQYDGAVSSFAVNGLVSQMQKATKDYKITGVPSFFVNGKYKVNTSSIKSADEFVQLVLFLLEKK</sequence>
<dbReference type="InterPro" id="IPR036249">
    <property type="entry name" value="Thioredoxin-like_sf"/>
</dbReference>
<keyword evidence="12" id="KW-1185">Reference proteome</keyword>
<dbReference type="InterPro" id="IPR001853">
    <property type="entry name" value="DSBA-like_thioredoxin_dom"/>
</dbReference>
<accession>A0A368N623</accession>
<dbReference type="RefSeq" id="WP_114339309.1">
    <property type="nucleotide sequence ID" value="NZ_QPID01000010.1"/>
</dbReference>
<feature type="chain" id="PRO_5016969556" description="Thiol:disulfide interchange protein" evidence="9">
    <location>
        <begin position="20"/>
        <end position="200"/>
    </location>
</feature>
<organism evidence="11 12">
    <name type="scientific">Corallincola holothuriorum</name>
    <dbReference type="NCBI Taxonomy" id="2282215"/>
    <lineage>
        <taxon>Bacteria</taxon>
        <taxon>Pseudomonadati</taxon>
        <taxon>Pseudomonadota</taxon>
        <taxon>Gammaproteobacteria</taxon>
        <taxon>Alteromonadales</taxon>
        <taxon>Psychromonadaceae</taxon>
        <taxon>Corallincola</taxon>
    </lineage>
</organism>
<dbReference type="PIRSF" id="PIRSF001488">
    <property type="entry name" value="Tdi_protein"/>
    <property type="match status" value="1"/>
</dbReference>
<evidence type="ECO:0000256" key="3">
    <source>
        <dbReference type="ARBA" id="ARBA00022729"/>
    </source>
</evidence>
<dbReference type="GO" id="GO:0042597">
    <property type="term" value="C:periplasmic space"/>
    <property type="evidence" value="ECO:0007669"/>
    <property type="project" value="UniProtKB-SubCell"/>
</dbReference>
<dbReference type="OrthoDB" id="9784896at2"/>
<reference evidence="11 12" key="1">
    <citation type="submission" date="2018-07" db="EMBL/GenBank/DDBJ databases">
        <title>Corallincola holothuriorum sp. nov., a new facultative anaerobe isolated from sea cucumber Apostichopus japonicus.</title>
        <authorList>
            <person name="Xia H."/>
        </authorList>
    </citation>
    <scope>NUCLEOTIDE SEQUENCE [LARGE SCALE GENOMIC DNA]</scope>
    <source>
        <strain evidence="11 12">C4</strain>
    </source>
</reference>
<evidence type="ECO:0000256" key="6">
    <source>
        <dbReference type="ARBA" id="ARBA00023284"/>
    </source>
</evidence>
<dbReference type="EMBL" id="QPID01000010">
    <property type="protein sequence ID" value="RCU45453.1"/>
    <property type="molecule type" value="Genomic_DNA"/>
</dbReference>
<evidence type="ECO:0000313" key="12">
    <source>
        <dbReference type="Proteomes" id="UP000252558"/>
    </source>
</evidence>
<comment type="caution">
    <text evidence="11">The sequence shown here is derived from an EMBL/GenBank/DDBJ whole genome shotgun (WGS) entry which is preliminary data.</text>
</comment>
<dbReference type="CDD" id="cd03019">
    <property type="entry name" value="DsbA_DsbA"/>
    <property type="match status" value="1"/>
</dbReference>
<dbReference type="AlphaFoldDB" id="A0A368N623"/>
<dbReference type="PANTHER" id="PTHR35891:SF2">
    <property type="entry name" value="THIOL:DISULFIDE INTERCHANGE PROTEIN DSBA"/>
    <property type="match status" value="1"/>
</dbReference>
<dbReference type="InterPro" id="IPR013766">
    <property type="entry name" value="Thioredoxin_domain"/>
</dbReference>
<dbReference type="Gene3D" id="3.40.30.10">
    <property type="entry name" value="Glutaredoxin"/>
    <property type="match status" value="1"/>
</dbReference>
<dbReference type="Proteomes" id="UP000252558">
    <property type="component" value="Unassembled WGS sequence"/>
</dbReference>
<keyword evidence="5 7" id="KW-1015">Disulfide bond</keyword>
<evidence type="ECO:0000256" key="7">
    <source>
        <dbReference type="PIRNR" id="PIRNR001488"/>
    </source>
</evidence>
<dbReference type="SUPFAM" id="SSF52833">
    <property type="entry name" value="Thioredoxin-like"/>
    <property type="match status" value="1"/>
</dbReference>
<evidence type="ECO:0000259" key="10">
    <source>
        <dbReference type="PROSITE" id="PS51352"/>
    </source>
</evidence>
<feature type="signal peptide" evidence="9">
    <location>
        <begin position="1"/>
        <end position="19"/>
    </location>
</feature>
<feature type="domain" description="Thioredoxin" evidence="10">
    <location>
        <begin position="6"/>
        <end position="157"/>
    </location>
</feature>
<dbReference type="Pfam" id="PF01323">
    <property type="entry name" value="DSBA"/>
    <property type="match status" value="1"/>
</dbReference>
<keyword evidence="3 9" id="KW-0732">Signal</keyword>
<dbReference type="PANTHER" id="PTHR35891">
    <property type="entry name" value="THIOL:DISULFIDE INTERCHANGE PROTEIN DSBA"/>
    <property type="match status" value="1"/>
</dbReference>
<gene>
    <name evidence="11" type="ORF">DU002_15455</name>
</gene>